<feature type="domain" description="HIT" evidence="2">
    <location>
        <begin position="38"/>
        <end position="110"/>
    </location>
</feature>
<organism evidence="3 4">
    <name type="scientific">Nocardioides luteus</name>
    <dbReference type="NCBI Taxonomy" id="1844"/>
    <lineage>
        <taxon>Bacteria</taxon>
        <taxon>Bacillati</taxon>
        <taxon>Actinomycetota</taxon>
        <taxon>Actinomycetes</taxon>
        <taxon>Propionibacteriales</taxon>
        <taxon>Nocardioidaceae</taxon>
        <taxon>Nocardioides</taxon>
    </lineage>
</organism>
<gene>
    <name evidence="3" type="ORF">UG56_007950</name>
</gene>
<dbReference type="Proteomes" id="UP000033772">
    <property type="component" value="Unassembled WGS sequence"/>
</dbReference>
<keyword evidence="4" id="KW-1185">Reference proteome</keyword>
<sequence length="144" mass="15913">MDCFNCRNSALPSLPPRESIVRTQHWRVGHAFNSTLAGWLVIAPVPHVAALDELPADAHAELGTLLGSLSAALRAVTGCVKTYVMQFSEAEGFEHLHVHLVPRMADQPAHLKGPNVFGYLTDDETRWLPEAERDRLALALRSRL</sequence>
<dbReference type="AlphaFoldDB" id="A0A1J4N712"/>
<dbReference type="STRING" id="1844.UG56_007950"/>
<protein>
    <submittedName>
        <fullName evidence="3">HIT family protein</fullName>
    </submittedName>
</protein>
<dbReference type="Gene3D" id="3.30.428.10">
    <property type="entry name" value="HIT-like"/>
    <property type="match status" value="1"/>
</dbReference>
<accession>A0A1J4N712</accession>
<proteinExistence type="predicted"/>
<dbReference type="RefSeq" id="WP_045548637.1">
    <property type="nucleotide sequence ID" value="NZ_JZDQ02000009.1"/>
</dbReference>
<dbReference type="SUPFAM" id="SSF54197">
    <property type="entry name" value="HIT-like"/>
    <property type="match status" value="1"/>
</dbReference>
<evidence type="ECO:0000259" key="2">
    <source>
        <dbReference type="PROSITE" id="PS51084"/>
    </source>
</evidence>
<dbReference type="GO" id="GO:0003824">
    <property type="term" value="F:catalytic activity"/>
    <property type="evidence" value="ECO:0007669"/>
    <property type="project" value="InterPro"/>
</dbReference>
<dbReference type="OrthoDB" id="160649at2"/>
<comment type="caution">
    <text evidence="3">The sequence shown here is derived from an EMBL/GenBank/DDBJ whole genome shotgun (WGS) entry which is preliminary data.</text>
</comment>
<dbReference type="EMBL" id="JZDQ02000009">
    <property type="protein sequence ID" value="OIJ27306.1"/>
    <property type="molecule type" value="Genomic_DNA"/>
</dbReference>
<evidence type="ECO:0000313" key="3">
    <source>
        <dbReference type="EMBL" id="OIJ27306.1"/>
    </source>
</evidence>
<dbReference type="InterPro" id="IPR011146">
    <property type="entry name" value="HIT-like"/>
</dbReference>
<dbReference type="PROSITE" id="PS51084">
    <property type="entry name" value="HIT_2"/>
    <property type="match status" value="1"/>
</dbReference>
<evidence type="ECO:0000256" key="1">
    <source>
        <dbReference type="PROSITE-ProRule" id="PRU00464"/>
    </source>
</evidence>
<reference evidence="3" key="1">
    <citation type="submission" date="2016-10" db="EMBL/GenBank/DDBJ databases">
        <title>Draft Genome Sequence of Nocardioides luteus Strain BAFB, an Alkane-Degrading Bacterium Isolated from JP-7 Polluted Soil.</title>
        <authorList>
            <person name="Brown L."/>
            <person name="Ruiz O.N."/>
            <person name="Gunasekera T."/>
        </authorList>
    </citation>
    <scope>NUCLEOTIDE SEQUENCE [LARGE SCALE GENOMIC DNA]</scope>
    <source>
        <strain evidence="3">BAFB</strain>
    </source>
</reference>
<dbReference type="InterPro" id="IPR036265">
    <property type="entry name" value="HIT-like_sf"/>
</dbReference>
<name>A0A1J4N712_9ACTN</name>
<evidence type="ECO:0000313" key="4">
    <source>
        <dbReference type="Proteomes" id="UP000033772"/>
    </source>
</evidence>
<feature type="short sequence motif" description="Histidine triad motif" evidence="1">
    <location>
        <begin position="95"/>
        <end position="99"/>
    </location>
</feature>